<evidence type="ECO:0000313" key="2">
    <source>
        <dbReference type="EMBL" id="GGB84955.1"/>
    </source>
</evidence>
<name>A0A8H9FU28_9MICO</name>
<dbReference type="Gene3D" id="3.40.50.300">
    <property type="entry name" value="P-loop containing nucleotide triphosphate hydrolases"/>
    <property type="match status" value="1"/>
</dbReference>
<dbReference type="PANTHER" id="PTHR43384">
    <property type="entry name" value="SEPTUM SITE-DETERMINING PROTEIN MIND HOMOLOG, CHLOROPLASTIC-RELATED"/>
    <property type="match status" value="1"/>
</dbReference>
<dbReference type="RefSeq" id="WP_035948912.1">
    <property type="nucleotide sequence ID" value="NZ_BMEA01000002.1"/>
</dbReference>
<reference evidence="2" key="2">
    <citation type="submission" date="2020-09" db="EMBL/GenBank/DDBJ databases">
        <authorList>
            <person name="Sun Q."/>
            <person name="Zhou Y."/>
        </authorList>
    </citation>
    <scope>NUCLEOTIDE SEQUENCE</scope>
    <source>
        <strain evidence="2">CGMCC 1.10749</strain>
    </source>
</reference>
<dbReference type="AlphaFoldDB" id="A0A8H9FU28"/>
<dbReference type="InterPro" id="IPR025669">
    <property type="entry name" value="AAA_dom"/>
</dbReference>
<dbReference type="GO" id="GO:0051782">
    <property type="term" value="P:negative regulation of cell division"/>
    <property type="evidence" value="ECO:0007669"/>
    <property type="project" value="TreeGrafter"/>
</dbReference>
<evidence type="ECO:0000313" key="3">
    <source>
        <dbReference type="Proteomes" id="UP000628079"/>
    </source>
</evidence>
<reference evidence="2" key="1">
    <citation type="journal article" date="2014" name="Int. J. Syst. Evol. Microbiol.">
        <title>Complete genome sequence of Corynebacterium casei LMG S-19264T (=DSM 44701T), isolated from a smear-ripened cheese.</title>
        <authorList>
            <consortium name="US DOE Joint Genome Institute (JGI-PGF)"/>
            <person name="Walter F."/>
            <person name="Albersmeier A."/>
            <person name="Kalinowski J."/>
            <person name="Ruckert C."/>
        </authorList>
    </citation>
    <scope>NUCLEOTIDE SEQUENCE</scope>
    <source>
        <strain evidence="2">CGMCC 1.10749</strain>
    </source>
</reference>
<gene>
    <name evidence="2" type="ORF">GCM10011314_25800</name>
</gene>
<dbReference type="PANTHER" id="PTHR43384:SF13">
    <property type="entry name" value="SLR0110 PROTEIN"/>
    <property type="match status" value="1"/>
</dbReference>
<dbReference type="GO" id="GO:0009898">
    <property type="term" value="C:cytoplasmic side of plasma membrane"/>
    <property type="evidence" value="ECO:0007669"/>
    <property type="project" value="TreeGrafter"/>
</dbReference>
<feature type="domain" description="AAA" evidence="1">
    <location>
        <begin position="131"/>
        <end position="275"/>
    </location>
</feature>
<dbReference type="GO" id="GO:0005829">
    <property type="term" value="C:cytosol"/>
    <property type="evidence" value="ECO:0007669"/>
    <property type="project" value="TreeGrafter"/>
</dbReference>
<evidence type="ECO:0000259" key="1">
    <source>
        <dbReference type="Pfam" id="PF13614"/>
    </source>
</evidence>
<dbReference type="InterPro" id="IPR027417">
    <property type="entry name" value="P-loop_NTPase"/>
</dbReference>
<organism evidence="2 3">
    <name type="scientific">Knoellia flava</name>
    <dbReference type="NCBI Taxonomy" id="913969"/>
    <lineage>
        <taxon>Bacteria</taxon>
        <taxon>Bacillati</taxon>
        <taxon>Actinomycetota</taxon>
        <taxon>Actinomycetes</taxon>
        <taxon>Micrococcales</taxon>
        <taxon>Intrasporangiaceae</taxon>
        <taxon>Knoellia</taxon>
    </lineage>
</organism>
<dbReference type="EMBL" id="BMEA01000002">
    <property type="protein sequence ID" value="GGB84955.1"/>
    <property type="molecule type" value="Genomic_DNA"/>
</dbReference>
<dbReference type="Proteomes" id="UP000628079">
    <property type="component" value="Unassembled WGS sequence"/>
</dbReference>
<dbReference type="GO" id="GO:0016887">
    <property type="term" value="F:ATP hydrolysis activity"/>
    <property type="evidence" value="ECO:0007669"/>
    <property type="project" value="TreeGrafter"/>
</dbReference>
<comment type="caution">
    <text evidence="2">The sequence shown here is derived from an EMBL/GenBank/DDBJ whole genome shotgun (WGS) entry which is preliminary data.</text>
</comment>
<dbReference type="GO" id="GO:0005524">
    <property type="term" value="F:ATP binding"/>
    <property type="evidence" value="ECO:0007669"/>
    <property type="project" value="TreeGrafter"/>
</dbReference>
<protein>
    <submittedName>
        <fullName evidence="2">Transcriptional regulator</fullName>
    </submittedName>
</protein>
<accession>A0A8H9FU28</accession>
<sequence>MNILWDSDPAALDKYRFALGNDTQALDSAAMVARVLHDNLAVQHVIIGPDVPLESACDLAESARLDRPELGVILLRHRVDVTTLSQALRSGMREVVAADDHTALADAVRRSRELTMKLVGHSGDAGGPEGHIITVFSAKGGVGKTTMSTNIGTYLAHSGSRTLLVDLDLSFGDVAISLQLIPDRSSADAVGMSGHLDAQGLQSLVTTHADSGLDVICAPSDPGDAERIPVHVVTELLKVARQHYDYVIVDTPPSFTEHVLAACDISSALVLIATLDIPAVKNLRVAIDTLDMLGSPKEARIVVLNRADAKVGLRPEDVVSAIKTPIAVNVPSSMTVPASVNRGVPIVLDDRRGTVSLAIRELSDVHIRQRFGGAVNGAETRQRKSLFRSRK</sequence>
<proteinExistence type="predicted"/>
<dbReference type="Pfam" id="PF13614">
    <property type="entry name" value="AAA_31"/>
    <property type="match status" value="1"/>
</dbReference>
<dbReference type="InterPro" id="IPR050625">
    <property type="entry name" value="ParA/MinD_ATPase"/>
</dbReference>
<dbReference type="SUPFAM" id="SSF52540">
    <property type="entry name" value="P-loop containing nucleoside triphosphate hydrolases"/>
    <property type="match status" value="1"/>
</dbReference>